<gene>
    <name evidence="7" type="ORF">J5U21_00460</name>
</gene>
<dbReference type="Proteomes" id="UP000693941">
    <property type="component" value="Chromosome"/>
</dbReference>
<evidence type="ECO:0000313" key="8">
    <source>
        <dbReference type="Proteomes" id="UP000693941"/>
    </source>
</evidence>
<evidence type="ECO:0000259" key="6">
    <source>
        <dbReference type="PROSITE" id="PS50850"/>
    </source>
</evidence>
<reference evidence="7" key="1">
    <citation type="journal article" date="2021" name="Environ. Microbiol.">
        <title>New insights into the diversity and evolution of the archaeal mobilome from three complete genomes of Saccharolobus shibatae.</title>
        <authorList>
            <person name="Medvedeva S."/>
            <person name="Brandt D."/>
            <person name="Cvirkaite-Krupovic V."/>
            <person name="Liu Y."/>
            <person name="Severinov K."/>
            <person name="Ishino S."/>
            <person name="Ishino Y."/>
            <person name="Prangishvili D."/>
            <person name="Kalinowski J."/>
            <person name="Krupovic M."/>
        </authorList>
    </citation>
    <scope>NUCLEOTIDE SEQUENCE</scope>
    <source>
        <strain evidence="7">BEU9</strain>
    </source>
</reference>
<comment type="subcellular location">
    <subcellularLocation>
        <location evidence="1">Membrane</location>
    </subcellularLocation>
</comment>
<organism evidence="7 8">
    <name type="scientific">Saccharolobus shibatae</name>
    <dbReference type="NCBI Taxonomy" id="2286"/>
    <lineage>
        <taxon>Archaea</taxon>
        <taxon>Thermoproteota</taxon>
        <taxon>Thermoprotei</taxon>
        <taxon>Sulfolobales</taxon>
        <taxon>Sulfolobaceae</taxon>
        <taxon>Saccharolobus</taxon>
    </lineage>
</organism>
<dbReference type="SUPFAM" id="SSF103473">
    <property type="entry name" value="MFS general substrate transporter"/>
    <property type="match status" value="1"/>
</dbReference>
<proteinExistence type="predicted"/>
<accession>A0A8F5GVD2</accession>
<dbReference type="AlphaFoldDB" id="A0A8F5GVD2"/>
<dbReference type="Pfam" id="PF00083">
    <property type="entry name" value="Sugar_tr"/>
    <property type="match status" value="1"/>
</dbReference>
<evidence type="ECO:0000256" key="1">
    <source>
        <dbReference type="ARBA" id="ARBA00004370"/>
    </source>
</evidence>
<feature type="domain" description="Major facilitator superfamily (MFS) profile" evidence="6">
    <location>
        <begin position="1"/>
        <end position="69"/>
    </location>
</feature>
<dbReference type="PROSITE" id="PS50850">
    <property type="entry name" value="MFS"/>
    <property type="match status" value="1"/>
</dbReference>
<sequence>MTFGTASLKSTFPSVSSILISLAIGAVQLGAVIGAVVGGWLNDRIGRRNMFILNYDIIYGYDNLGRIIY</sequence>
<evidence type="ECO:0000256" key="4">
    <source>
        <dbReference type="ARBA" id="ARBA00023136"/>
    </source>
</evidence>
<keyword evidence="2 5" id="KW-0812">Transmembrane</keyword>
<dbReference type="InterPro" id="IPR036259">
    <property type="entry name" value="MFS_trans_sf"/>
</dbReference>
<evidence type="ECO:0000313" key="7">
    <source>
        <dbReference type="EMBL" id="QXJ30811.1"/>
    </source>
</evidence>
<dbReference type="EMBL" id="CP077715">
    <property type="protein sequence ID" value="QXJ30811.1"/>
    <property type="molecule type" value="Genomic_DNA"/>
</dbReference>
<dbReference type="InterPro" id="IPR005828">
    <property type="entry name" value="MFS_sugar_transport-like"/>
</dbReference>
<dbReference type="GO" id="GO:0016020">
    <property type="term" value="C:membrane"/>
    <property type="evidence" value="ECO:0007669"/>
    <property type="project" value="UniProtKB-SubCell"/>
</dbReference>
<dbReference type="Gene3D" id="1.20.1250.20">
    <property type="entry name" value="MFS general substrate transporter like domains"/>
    <property type="match status" value="1"/>
</dbReference>
<evidence type="ECO:0000256" key="2">
    <source>
        <dbReference type="ARBA" id="ARBA00022692"/>
    </source>
</evidence>
<name>A0A8F5GVD2_9CREN</name>
<feature type="transmembrane region" description="Helical" evidence="5">
    <location>
        <begin position="18"/>
        <end position="41"/>
    </location>
</feature>
<dbReference type="GO" id="GO:0022857">
    <property type="term" value="F:transmembrane transporter activity"/>
    <property type="evidence" value="ECO:0007669"/>
    <property type="project" value="InterPro"/>
</dbReference>
<evidence type="ECO:0000256" key="5">
    <source>
        <dbReference type="SAM" id="Phobius"/>
    </source>
</evidence>
<protein>
    <submittedName>
        <fullName evidence="7">Putative MFS-type transporter</fullName>
    </submittedName>
</protein>
<keyword evidence="4 5" id="KW-0472">Membrane</keyword>
<keyword evidence="3 5" id="KW-1133">Transmembrane helix</keyword>
<dbReference type="InterPro" id="IPR020846">
    <property type="entry name" value="MFS_dom"/>
</dbReference>
<evidence type="ECO:0000256" key="3">
    <source>
        <dbReference type="ARBA" id="ARBA00022989"/>
    </source>
</evidence>